<evidence type="ECO:0000313" key="4">
    <source>
        <dbReference type="EMBL" id="MFD2139566.1"/>
    </source>
</evidence>
<dbReference type="Gene3D" id="3.20.20.150">
    <property type="entry name" value="Divalent-metal-dependent TIM barrel enzymes"/>
    <property type="match status" value="1"/>
</dbReference>
<dbReference type="InterPro" id="IPR026040">
    <property type="entry name" value="HyI-like"/>
</dbReference>
<reference evidence="5" key="1">
    <citation type="journal article" date="2019" name="Int. J. Syst. Evol. Microbiol.">
        <title>The Global Catalogue of Microorganisms (GCM) 10K type strain sequencing project: providing services to taxonomists for standard genome sequencing and annotation.</title>
        <authorList>
            <consortium name="The Broad Institute Genomics Platform"/>
            <consortium name="The Broad Institute Genome Sequencing Center for Infectious Disease"/>
            <person name="Wu L."/>
            <person name="Ma J."/>
        </authorList>
    </citation>
    <scope>NUCLEOTIDE SEQUENCE [LARGE SCALE GENOMIC DNA]</scope>
    <source>
        <strain evidence="5">CCM 7435</strain>
    </source>
</reference>
<dbReference type="SUPFAM" id="SSF51658">
    <property type="entry name" value="Xylose isomerase-like"/>
    <property type="match status" value="1"/>
</dbReference>
<accession>A0ABW4YTN3</accession>
<keyword evidence="5" id="KW-1185">Reference proteome</keyword>
<sequence>MPPPVYSAHLGYMFNEYALEERFAAAARAGFGHVEHPGPYALPAARVRDICAEHGLTFVQMALPAGNPAHGEKGLAALPGRQEDFRAGVPVGLDYAQAVGSRYVHVMSGVVADPAQRDAAWQAYIANLGFACEEAGRRGMTLLVEPIGAATIADYFIDHPHKALRALDEIGAPHLKLLFDAFHATNAGVDPHAFMAEHADRIAHVHIADHPGRHEPGTGRFDFKAFFSVLERVGYRGSVGLEYIPLAGTEPGLTWQRAFA</sequence>
<dbReference type="Proteomes" id="UP001597299">
    <property type="component" value="Unassembled WGS sequence"/>
</dbReference>
<evidence type="ECO:0000259" key="3">
    <source>
        <dbReference type="Pfam" id="PF01261"/>
    </source>
</evidence>
<dbReference type="PIRSF" id="PIRSF006241">
    <property type="entry name" value="HyI"/>
    <property type="match status" value="1"/>
</dbReference>
<dbReference type="RefSeq" id="WP_246548559.1">
    <property type="nucleotide sequence ID" value="NZ_JAHBGB010000019.1"/>
</dbReference>
<gene>
    <name evidence="4" type="ORF">ACFSNC_04070</name>
</gene>
<dbReference type="InterPro" id="IPR036237">
    <property type="entry name" value="Xyl_isomerase-like_sf"/>
</dbReference>
<dbReference type="PANTHER" id="PTHR43489:SF6">
    <property type="entry name" value="HYDROXYPYRUVATE ISOMERASE-RELATED"/>
    <property type="match status" value="1"/>
</dbReference>
<protein>
    <submittedName>
        <fullName evidence="4">Hydroxypyruvate isomerase family protein</fullName>
    </submittedName>
</protein>
<comment type="caution">
    <text evidence="4">The sequence shown here is derived from an EMBL/GenBank/DDBJ whole genome shotgun (WGS) entry which is preliminary data.</text>
</comment>
<evidence type="ECO:0000256" key="2">
    <source>
        <dbReference type="PIRNR" id="PIRNR006241"/>
    </source>
</evidence>
<proteinExistence type="inferred from homology"/>
<feature type="domain" description="Xylose isomerase-like TIM barrel" evidence="3">
    <location>
        <begin position="23"/>
        <end position="257"/>
    </location>
</feature>
<comment type="similarity">
    <text evidence="2">Belongs to the hyi family.</text>
</comment>
<dbReference type="GO" id="GO:0016853">
    <property type="term" value="F:isomerase activity"/>
    <property type="evidence" value="ECO:0007669"/>
    <property type="project" value="UniProtKB-KW"/>
</dbReference>
<dbReference type="Pfam" id="PF01261">
    <property type="entry name" value="AP_endonuc_2"/>
    <property type="match status" value="1"/>
</dbReference>
<organism evidence="4 5">
    <name type="scientific">Ancylobacter oerskovii</name>
    <dbReference type="NCBI Taxonomy" id="459519"/>
    <lineage>
        <taxon>Bacteria</taxon>
        <taxon>Pseudomonadati</taxon>
        <taxon>Pseudomonadota</taxon>
        <taxon>Alphaproteobacteria</taxon>
        <taxon>Hyphomicrobiales</taxon>
        <taxon>Xanthobacteraceae</taxon>
        <taxon>Ancylobacter</taxon>
    </lineage>
</organism>
<dbReference type="InterPro" id="IPR050417">
    <property type="entry name" value="Sugar_Epim/Isomerase"/>
</dbReference>
<dbReference type="EMBL" id="JBHUHD010000001">
    <property type="protein sequence ID" value="MFD2139566.1"/>
    <property type="molecule type" value="Genomic_DNA"/>
</dbReference>
<dbReference type="InterPro" id="IPR013022">
    <property type="entry name" value="Xyl_isomerase-like_TIM-brl"/>
</dbReference>
<dbReference type="PANTHER" id="PTHR43489">
    <property type="entry name" value="ISOMERASE"/>
    <property type="match status" value="1"/>
</dbReference>
<evidence type="ECO:0000313" key="5">
    <source>
        <dbReference type="Proteomes" id="UP001597299"/>
    </source>
</evidence>
<keyword evidence="1 2" id="KW-0413">Isomerase</keyword>
<evidence type="ECO:0000256" key="1">
    <source>
        <dbReference type="ARBA" id="ARBA00023235"/>
    </source>
</evidence>
<name>A0ABW4YTN3_9HYPH</name>